<keyword evidence="2" id="KW-1185">Reference proteome</keyword>
<accession>A0A3M7PM22</accession>
<comment type="caution">
    <text evidence="1">The sequence shown here is derived from an EMBL/GenBank/DDBJ whole genome shotgun (WGS) entry which is preliminary data.</text>
</comment>
<organism evidence="1 2">
    <name type="scientific">Brachionus plicatilis</name>
    <name type="common">Marine rotifer</name>
    <name type="synonym">Brachionus muelleri</name>
    <dbReference type="NCBI Taxonomy" id="10195"/>
    <lineage>
        <taxon>Eukaryota</taxon>
        <taxon>Metazoa</taxon>
        <taxon>Spiralia</taxon>
        <taxon>Gnathifera</taxon>
        <taxon>Rotifera</taxon>
        <taxon>Eurotatoria</taxon>
        <taxon>Monogononta</taxon>
        <taxon>Pseudotrocha</taxon>
        <taxon>Ploima</taxon>
        <taxon>Brachionidae</taxon>
        <taxon>Brachionus</taxon>
    </lineage>
</organism>
<dbReference type="Proteomes" id="UP000276133">
    <property type="component" value="Unassembled WGS sequence"/>
</dbReference>
<sequence>MKKININKVMLSAVEDFLAKDLRKKRNLKKNVKKLSLIKVMGLAHSIFVQFKPAVEEFLAKKIMKKRNLK</sequence>
<evidence type="ECO:0000313" key="1">
    <source>
        <dbReference type="EMBL" id="RMZ99697.1"/>
    </source>
</evidence>
<gene>
    <name evidence="1" type="ORF">BpHYR1_018184</name>
</gene>
<name>A0A3M7PM22_BRAPC</name>
<protein>
    <submittedName>
        <fullName evidence="1">Uncharacterized protein</fullName>
    </submittedName>
</protein>
<reference evidence="1 2" key="1">
    <citation type="journal article" date="2018" name="Sci. Rep.">
        <title>Genomic signatures of local adaptation to the degree of environmental predictability in rotifers.</title>
        <authorList>
            <person name="Franch-Gras L."/>
            <person name="Hahn C."/>
            <person name="Garcia-Roger E.M."/>
            <person name="Carmona M.J."/>
            <person name="Serra M."/>
            <person name="Gomez A."/>
        </authorList>
    </citation>
    <scope>NUCLEOTIDE SEQUENCE [LARGE SCALE GENOMIC DNA]</scope>
    <source>
        <strain evidence="1">HYR1</strain>
    </source>
</reference>
<proteinExistence type="predicted"/>
<evidence type="ECO:0000313" key="2">
    <source>
        <dbReference type="Proteomes" id="UP000276133"/>
    </source>
</evidence>
<dbReference type="EMBL" id="REGN01010105">
    <property type="protein sequence ID" value="RMZ99697.1"/>
    <property type="molecule type" value="Genomic_DNA"/>
</dbReference>
<dbReference type="AlphaFoldDB" id="A0A3M7PM22"/>
<feature type="non-terminal residue" evidence="1">
    <location>
        <position position="70"/>
    </location>
</feature>